<keyword evidence="1" id="KW-0808">Transferase</keyword>
<dbReference type="InterPro" id="IPR043129">
    <property type="entry name" value="ATPase_NBD"/>
</dbReference>
<dbReference type="SUPFAM" id="SSF53067">
    <property type="entry name" value="Actin-like ATPase domain"/>
    <property type="match status" value="1"/>
</dbReference>
<gene>
    <name evidence="4" type="ORF">LCGC14_2918430</name>
</gene>
<evidence type="ECO:0000256" key="1">
    <source>
        <dbReference type="ARBA" id="ARBA00022679"/>
    </source>
</evidence>
<dbReference type="GO" id="GO:0005975">
    <property type="term" value="P:carbohydrate metabolic process"/>
    <property type="evidence" value="ECO:0007669"/>
    <property type="project" value="InterPro"/>
</dbReference>
<proteinExistence type="predicted"/>
<keyword evidence="2" id="KW-0418">Kinase</keyword>
<dbReference type="GO" id="GO:0016301">
    <property type="term" value="F:kinase activity"/>
    <property type="evidence" value="ECO:0007669"/>
    <property type="project" value="UniProtKB-KW"/>
</dbReference>
<dbReference type="Pfam" id="PF00370">
    <property type="entry name" value="FGGY_N"/>
    <property type="match status" value="1"/>
</dbReference>
<feature type="non-terminal residue" evidence="4">
    <location>
        <position position="138"/>
    </location>
</feature>
<evidence type="ECO:0000256" key="2">
    <source>
        <dbReference type="ARBA" id="ARBA00022777"/>
    </source>
</evidence>
<dbReference type="InterPro" id="IPR050406">
    <property type="entry name" value="FGGY_Carb_Kinase"/>
</dbReference>
<dbReference type="EMBL" id="LAZR01057936">
    <property type="protein sequence ID" value="KKK70988.1"/>
    <property type="molecule type" value="Genomic_DNA"/>
</dbReference>
<comment type="caution">
    <text evidence="4">The sequence shown here is derived from an EMBL/GenBank/DDBJ whole genome shotgun (WGS) entry which is preliminary data.</text>
</comment>
<accession>A0A0F8XPU6</accession>
<dbReference type="PANTHER" id="PTHR43095">
    <property type="entry name" value="SUGAR KINASE"/>
    <property type="match status" value="1"/>
</dbReference>
<protein>
    <recommendedName>
        <fullName evidence="3">Carbohydrate kinase FGGY N-terminal domain-containing protein</fullName>
    </recommendedName>
</protein>
<dbReference type="InterPro" id="IPR018484">
    <property type="entry name" value="FGGY_N"/>
</dbReference>
<name>A0A0F8XPU6_9ZZZZ</name>
<feature type="domain" description="Carbohydrate kinase FGGY N-terminal" evidence="3">
    <location>
        <begin position="4"/>
        <end position="138"/>
    </location>
</feature>
<dbReference type="Gene3D" id="3.30.420.40">
    <property type="match status" value="1"/>
</dbReference>
<evidence type="ECO:0000259" key="3">
    <source>
        <dbReference type="Pfam" id="PF00370"/>
    </source>
</evidence>
<organism evidence="4">
    <name type="scientific">marine sediment metagenome</name>
    <dbReference type="NCBI Taxonomy" id="412755"/>
    <lineage>
        <taxon>unclassified sequences</taxon>
        <taxon>metagenomes</taxon>
        <taxon>ecological metagenomes</taxon>
    </lineage>
</organism>
<sequence length="138" mass="15836">MKQILTADIGTTATKTALFDESGRTIARAYTEYPVIPQTDYAERDPEDWWHALREGFRQLRSYIIEENLQAVVLGGQMQDLIFIRNDTDLYPAILYYDTRAGLEMEELQSILGNNQIKEITGNIQDASSVLAKLMWMK</sequence>
<evidence type="ECO:0000313" key="4">
    <source>
        <dbReference type="EMBL" id="KKK70988.1"/>
    </source>
</evidence>
<reference evidence="4" key="1">
    <citation type="journal article" date="2015" name="Nature">
        <title>Complex archaea that bridge the gap between prokaryotes and eukaryotes.</title>
        <authorList>
            <person name="Spang A."/>
            <person name="Saw J.H."/>
            <person name="Jorgensen S.L."/>
            <person name="Zaremba-Niedzwiedzka K."/>
            <person name="Martijn J."/>
            <person name="Lind A.E."/>
            <person name="van Eijk R."/>
            <person name="Schleper C."/>
            <person name="Guy L."/>
            <person name="Ettema T.J."/>
        </authorList>
    </citation>
    <scope>NUCLEOTIDE SEQUENCE</scope>
</reference>
<dbReference type="PANTHER" id="PTHR43095:SF5">
    <property type="entry name" value="XYLULOSE KINASE"/>
    <property type="match status" value="1"/>
</dbReference>
<dbReference type="AlphaFoldDB" id="A0A0F8XPU6"/>